<evidence type="ECO:0000256" key="1">
    <source>
        <dbReference type="SAM" id="MobiDB-lite"/>
    </source>
</evidence>
<proteinExistence type="predicted"/>
<keyword evidence="2" id="KW-0732">Signal</keyword>
<name>A0A498HL11_MALDO</name>
<dbReference type="Proteomes" id="UP000290289">
    <property type="component" value="Chromosome 16"/>
</dbReference>
<accession>A0A498HL11</accession>
<reference evidence="3 4" key="1">
    <citation type="submission" date="2018-10" db="EMBL/GenBank/DDBJ databases">
        <title>A high-quality apple genome assembly.</title>
        <authorList>
            <person name="Hu J."/>
        </authorList>
    </citation>
    <scope>NUCLEOTIDE SEQUENCE [LARGE SCALE GENOMIC DNA]</scope>
    <source>
        <strain evidence="4">cv. HFTH1</strain>
        <tissue evidence="3">Young leaf</tissue>
    </source>
</reference>
<gene>
    <name evidence="3" type="ORF">DVH24_007107</name>
</gene>
<feature type="chain" id="PRO_5019821476" evidence="2">
    <location>
        <begin position="26"/>
        <end position="134"/>
    </location>
</feature>
<evidence type="ECO:0000313" key="3">
    <source>
        <dbReference type="EMBL" id="RXH69851.1"/>
    </source>
</evidence>
<dbReference type="EMBL" id="RDQH01000342">
    <property type="protein sequence ID" value="RXH69851.1"/>
    <property type="molecule type" value="Genomic_DNA"/>
</dbReference>
<protein>
    <submittedName>
        <fullName evidence="3">Uncharacterized protein</fullName>
    </submittedName>
</protein>
<dbReference type="AlphaFoldDB" id="A0A498HL11"/>
<comment type="caution">
    <text evidence="3">The sequence shown here is derived from an EMBL/GenBank/DDBJ whole genome shotgun (WGS) entry which is preliminary data.</text>
</comment>
<evidence type="ECO:0000313" key="4">
    <source>
        <dbReference type="Proteomes" id="UP000290289"/>
    </source>
</evidence>
<keyword evidence="4" id="KW-1185">Reference proteome</keyword>
<sequence length="134" mass="15115">MFQVLFGAVFVYLLLISFEIPHVLKSEFGSWGLDDGLLETLEDAFPMTFWLESEEEMGERDAPSRPAEDAFRVSGGSPYRTPQRQMREVKKVSGLVFEDTLFGGNVSKDQVSELHRTAKSAWAAGKELWAEHEA</sequence>
<feature type="signal peptide" evidence="2">
    <location>
        <begin position="1"/>
        <end position="25"/>
    </location>
</feature>
<evidence type="ECO:0000256" key="2">
    <source>
        <dbReference type="SAM" id="SignalP"/>
    </source>
</evidence>
<feature type="compositionally biased region" description="Basic and acidic residues" evidence="1">
    <location>
        <begin position="59"/>
        <end position="71"/>
    </location>
</feature>
<organism evidence="3 4">
    <name type="scientific">Malus domestica</name>
    <name type="common">Apple</name>
    <name type="synonym">Pyrus malus</name>
    <dbReference type="NCBI Taxonomy" id="3750"/>
    <lineage>
        <taxon>Eukaryota</taxon>
        <taxon>Viridiplantae</taxon>
        <taxon>Streptophyta</taxon>
        <taxon>Embryophyta</taxon>
        <taxon>Tracheophyta</taxon>
        <taxon>Spermatophyta</taxon>
        <taxon>Magnoliopsida</taxon>
        <taxon>eudicotyledons</taxon>
        <taxon>Gunneridae</taxon>
        <taxon>Pentapetalae</taxon>
        <taxon>rosids</taxon>
        <taxon>fabids</taxon>
        <taxon>Rosales</taxon>
        <taxon>Rosaceae</taxon>
        <taxon>Amygdaloideae</taxon>
        <taxon>Maleae</taxon>
        <taxon>Malus</taxon>
    </lineage>
</organism>
<feature type="region of interest" description="Disordered" evidence="1">
    <location>
        <begin position="54"/>
        <end position="81"/>
    </location>
</feature>